<dbReference type="RefSeq" id="WP_229536452.1">
    <property type="nucleotide sequence ID" value="NZ_JAJHJB010000033.1"/>
</dbReference>
<dbReference type="Pfam" id="PF04519">
    <property type="entry name" value="Bactofilin"/>
    <property type="match status" value="1"/>
</dbReference>
<dbReference type="EMBL" id="JAJHJB010000033">
    <property type="protein sequence ID" value="MCC5467454.1"/>
    <property type="molecule type" value="Genomic_DNA"/>
</dbReference>
<dbReference type="PANTHER" id="PTHR35024">
    <property type="entry name" value="HYPOTHETICAL CYTOSOLIC PROTEIN"/>
    <property type="match status" value="1"/>
</dbReference>
<name>A0ABS8HZL4_9FIRM</name>
<keyword evidence="3" id="KW-1185">Reference proteome</keyword>
<organism evidence="2 3">
    <name type="scientific">Pelosinus baikalensis</name>
    <dbReference type="NCBI Taxonomy" id="2892015"/>
    <lineage>
        <taxon>Bacteria</taxon>
        <taxon>Bacillati</taxon>
        <taxon>Bacillota</taxon>
        <taxon>Negativicutes</taxon>
        <taxon>Selenomonadales</taxon>
        <taxon>Sporomusaceae</taxon>
        <taxon>Pelosinus</taxon>
    </lineage>
</organism>
<sequence>MFGSNKKATSYAGEIETIIGKDTLMKGTITGKGALRIDGQFEGDINTTGSIVIGENAKVTAQCKGMNATIAGIVYGNIDISEKLELLPSSQIYGDIKAGILSVGEGAIFKGGCEMRAGGEDPANKKNIVKKQ</sequence>
<dbReference type="PANTHER" id="PTHR35024:SF4">
    <property type="entry name" value="POLYMER-FORMING CYTOSKELETAL PROTEIN"/>
    <property type="match status" value="1"/>
</dbReference>
<dbReference type="InterPro" id="IPR007607">
    <property type="entry name" value="BacA/B"/>
</dbReference>
<gene>
    <name evidence="2" type="ORF">LMF89_19140</name>
</gene>
<evidence type="ECO:0000256" key="1">
    <source>
        <dbReference type="ARBA" id="ARBA00044755"/>
    </source>
</evidence>
<dbReference type="Proteomes" id="UP001165492">
    <property type="component" value="Unassembled WGS sequence"/>
</dbReference>
<evidence type="ECO:0000313" key="2">
    <source>
        <dbReference type="EMBL" id="MCC5467454.1"/>
    </source>
</evidence>
<reference evidence="2" key="1">
    <citation type="submission" date="2021-11" db="EMBL/GenBank/DDBJ databases">
        <title>Description of a new species Pelosinus isolated from the bottom sediments of Lake Baikal.</title>
        <authorList>
            <person name="Zakharyuk A."/>
        </authorList>
    </citation>
    <scope>NUCLEOTIDE SEQUENCE</scope>
    <source>
        <strain evidence="2">Bkl1</strain>
    </source>
</reference>
<accession>A0ABS8HZL4</accession>
<comment type="caution">
    <text evidence="2">The sequence shown here is derived from an EMBL/GenBank/DDBJ whole genome shotgun (WGS) entry which is preliminary data.</text>
</comment>
<comment type="similarity">
    <text evidence="1">Belongs to the bactofilin family.</text>
</comment>
<evidence type="ECO:0000313" key="3">
    <source>
        <dbReference type="Proteomes" id="UP001165492"/>
    </source>
</evidence>
<protein>
    <submittedName>
        <fullName evidence="2">Polymer-forming cytoskeletal protein</fullName>
    </submittedName>
</protein>
<proteinExistence type="inferred from homology"/>